<keyword evidence="8" id="KW-1015">Disulfide bond</keyword>
<gene>
    <name evidence="12" type="ORF">EI555_020798</name>
</gene>
<dbReference type="GO" id="GO:0005975">
    <property type="term" value="P:carbohydrate metabolic process"/>
    <property type="evidence" value="ECO:0007669"/>
    <property type="project" value="InterPro"/>
</dbReference>
<evidence type="ECO:0000256" key="11">
    <source>
        <dbReference type="ARBA" id="ARBA00048605"/>
    </source>
</evidence>
<dbReference type="SUPFAM" id="SSF48225">
    <property type="entry name" value="Seven-hairpin glycosidases"/>
    <property type="match status" value="1"/>
</dbReference>
<sequence length="221" mass="25288">MNINTAASEASIDVSIVSEVTNVQFEFRELSRLTGDEKFQEVVMKVTKMMVASSLKWIFTLGTRALLKQWIQGRKKEIQLLQDYVEASEPSKLSFVGKLWMASSESRCIECVFCLGTLALGVSCGLTADHMELAEAFMSVLSVLFSGDKEYQDQGWEILQYFNRYTNIQSESNPKRQDEKFLSMINSRYIYLLFSDDMDFLNLDKYVFNIEGHPLAIWTSA</sequence>
<evidence type="ECO:0000256" key="4">
    <source>
        <dbReference type="ARBA" id="ARBA00012238"/>
    </source>
</evidence>
<dbReference type="GO" id="GO:0005509">
    <property type="term" value="F:calcium ion binding"/>
    <property type="evidence" value="ECO:0007669"/>
    <property type="project" value="InterPro"/>
</dbReference>
<evidence type="ECO:0000256" key="7">
    <source>
        <dbReference type="ARBA" id="ARBA00022837"/>
    </source>
</evidence>
<name>A0A4U1FAY8_MONMO</name>
<dbReference type="InterPro" id="IPR001382">
    <property type="entry name" value="Glyco_hydro_47"/>
</dbReference>
<comment type="similarity">
    <text evidence="3">Belongs to the glycosyl hydrolase 47 family.</text>
</comment>
<evidence type="ECO:0000256" key="1">
    <source>
        <dbReference type="ARBA" id="ARBA00001913"/>
    </source>
</evidence>
<comment type="catalytic activity">
    <reaction evidence="11">
        <text>N(4)-(alpha-D-Man-(1-&gt;2)-alpha-D-Man-(1-&gt;2)-alpha-D-Man-(1-&gt;3)-[alpha-D-Man-(1-&gt;2)-alpha-D-Man-(1-&gt;3)-[alpha-D-Man-(1-&gt;2)-alpha-D-Man-(1-&gt;6)]-alpha-D-Man-(1-&gt;6)]-beta-D-Man-(1-&gt;4)-beta-D-GlcNAc-(1-&gt;4)-beta-D-GlcNAc)-L-asparaginyl-[protein] (N-glucan mannose isomer 9A1,2,3B1,2,3) + 4 H2O = N(4)-(alpha-D-Man-(1-&gt;3)-[alpha-D-Man-(1-&gt;3)-[alpha-D-Man-(1-&gt;6)]-alpha-D-Man-(1-&gt;6)]-beta-D-Man-(1-&gt;4)-beta-D-GlcNAc-(1-&gt;4)-beta-D-GlcNAc)-L-asparaginyl-[protein] (N-glucan mannose isomer 5A1,2) + 4 beta-D-mannose</text>
        <dbReference type="Rhea" id="RHEA:56008"/>
        <dbReference type="Rhea" id="RHEA-COMP:14356"/>
        <dbReference type="Rhea" id="RHEA-COMP:14367"/>
        <dbReference type="ChEBI" id="CHEBI:15377"/>
        <dbReference type="ChEBI" id="CHEBI:28563"/>
        <dbReference type="ChEBI" id="CHEBI:59087"/>
        <dbReference type="ChEBI" id="CHEBI:139493"/>
        <dbReference type="EC" id="3.2.1.113"/>
    </reaction>
</comment>
<comment type="caution">
    <text evidence="12">The sequence shown here is derived from an EMBL/GenBank/DDBJ whole genome shotgun (WGS) entry which is preliminary data.</text>
</comment>
<comment type="catalytic activity">
    <reaction evidence="10">
        <text>N(4)-(alpha-D-Man-(1-&gt;2)-alpha-D-Man-(1-&gt;2)-alpha-D-Man-(1-&gt;3)-[alpha-D-Man-(1-&gt;3)-[alpha-D-Man-(1-&gt;2)-alpha-D-Man-(1-&gt;6)]-alpha-D-Man-(1-&gt;6)]-beta-D-Man-(1-&gt;4)-beta-D-GlcNAc-(1-&gt;4)-beta-D-GlcNAc)-L-asparaginyl-[protein] (N-glucan mannose isomer 8A1,2,3B1,3) + 3 H2O = N(4)-(alpha-D-Man-(1-&gt;3)-[alpha-D-Man-(1-&gt;3)-[alpha-D-Man-(1-&gt;6)]-alpha-D-Man-(1-&gt;6)]-beta-D-Man-(1-&gt;4)-beta-D-GlcNAc-(1-&gt;4)-beta-D-GlcNAc)-L-asparaginyl-[protein] (N-glucan mannose isomer 5A1,2) + 3 beta-D-mannose</text>
        <dbReference type="Rhea" id="RHEA:56028"/>
        <dbReference type="Rhea" id="RHEA-COMP:14358"/>
        <dbReference type="Rhea" id="RHEA-COMP:14367"/>
        <dbReference type="ChEBI" id="CHEBI:15377"/>
        <dbReference type="ChEBI" id="CHEBI:28563"/>
        <dbReference type="ChEBI" id="CHEBI:59087"/>
        <dbReference type="ChEBI" id="CHEBI:60628"/>
        <dbReference type="EC" id="3.2.1.113"/>
    </reaction>
</comment>
<dbReference type="InterPro" id="IPR050749">
    <property type="entry name" value="Glycosyl_Hydrolase_47"/>
</dbReference>
<proteinExistence type="inferred from homology"/>
<reference evidence="13" key="1">
    <citation type="journal article" date="2019" name="IScience">
        <title>Narwhal Genome Reveals Long-Term Low Genetic Diversity despite Current Large Abundance Size.</title>
        <authorList>
            <person name="Westbury M.V."/>
            <person name="Petersen B."/>
            <person name="Garde E."/>
            <person name="Heide-Jorgensen M.P."/>
            <person name="Lorenzen E.D."/>
        </authorList>
    </citation>
    <scope>NUCLEOTIDE SEQUENCE [LARGE SCALE GENOMIC DNA]</scope>
</reference>
<evidence type="ECO:0000313" key="12">
    <source>
        <dbReference type="EMBL" id="TKC46735.1"/>
    </source>
</evidence>
<protein>
    <recommendedName>
        <fullName evidence="4">mannosyl-oligosaccharide 1,2-alpha-mannosidase</fullName>
        <ecNumber evidence="4">3.2.1.113</ecNumber>
    </recommendedName>
</protein>
<dbReference type="PANTHER" id="PTHR11742:SF55">
    <property type="entry name" value="ENDOPLASMIC RETICULUM MANNOSYL-OLIGOSACCHARIDE 1,2-ALPHA-MANNOSIDASE"/>
    <property type="match status" value="1"/>
</dbReference>
<evidence type="ECO:0000256" key="8">
    <source>
        <dbReference type="ARBA" id="ARBA00023157"/>
    </source>
</evidence>
<evidence type="ECO:0000256" key="9">
    <source>
        <dbReference type="ARBA" id="ARBA00023295"/>
    </source>
</evidence>
<comment type="cofactor">
    <cofactor evidence="1">
        <name>Ca(2+)</name>
        <dbReference type="ChEBI" id="CHEBI:29108"/>
    </cofactor>
</comment>
<evidence type="ECO:0000313" key="13">
    <source>
        <dbReference type="Proteomes" id="UP000308365"/>
    </source>
</evidence>
<evidence type="ECO:0000256" key="10">
    <source>
        <dbReference type="ARBA" id="ARBA00047669"/>
    </source>
</evidence>
<dbReference type="Gene3D" id="1.50.10.10">
    <property type="match status" value="2"/>
</dbReference>
<dbReference type="InterPro" id="IPR036026">
    <property type="entry name" value="Seven-hairpin_glycosidases"/>
</dbReference>
<evidence type="ECO:0000256" key="3">
    <source>
        <dbReference type="ARBA" id="ARBA00007658"/>
    </source>
</evidence>
<dbReference type="EMBL" id="RWIC01000247">
    <property type="protein sequence ID" value="TKC46735.1"/>
    <property type="molecule type" value="Genomic_DNA"/>
</dbReference>
<keyword evidence="5" id="KW-0479">Metal-binding</keyword>
<organism evidence="12 13">
    <name type="scientific">Monodon monoceros</name>
    <name type="common">Narwhal</name>
    <name type="synonym">Ceratodon monodon</name>
    <dbReference type="NCBI Taxonomy" id="40151"/>
    <lineage>
        <taxon>Eukaryota</taxon>
        <taxon>Metazoa</taxon>
        <taxon>Chordata</taxon>
        <taxon>Craniata</taxon>
        <taxon>Vertebrata</taxon>
        <taxon>Euteleostomi</taxon>
        <taxon>Mammalia</taxon>
        <taxon>Eutheria</taxon>
        <taxon>Laurasiatheria</taxon>
        <taxon>Artiodactyla</taxon>
        <taxon>Whippomorpha</taxon>
        <taxon>Cetacea</taxon>
        <taxon>Odontoceti</taxon>
        <taxon>Monodontidae</taxon>
        <taxon>Monodon</taxon>
    </lineage>
</organism>
<keyword evidence="6" id="KW-0378">Hydrolase</keyword>
<dbReference type="AlphaFoldDB" id="A0A4U1FAY8"/>
<dbReference type="InterPro" id="IPR012341">
    <property type="entry name" value="6hp_glycosidase-like_sf"/>
</dbReference>
<keyword evidence="7" id="KW-0106">Calcium</keyword>
<dbReference type="Proteomes" id="UP000308365">
    <property type="component" value="Unassembled WGS sequence"/>
</dbReference>
<evidence type="ECO:0000256" key="2">
    <source>
        <dbReference type="ARBA" id="ARBA00004922"/>
    </source>
</evidence>
<dbReference type="PANTHER" id="PTHR11742">
    <property type="entry name" value="MANNOSYL-OLIGOSACCHARIDE ALPHA-1,2-MANNOSIDASE-RELATED"/>
    <property type="match status" value="1"/>
</dbReference>
<dbReference type="GO" id="GO:0004571">
    <property type="term" value="F:mannosyl-oligosaccharide 1,2-alpha-mannosidase activity"/>
    <property type="evidence" value="ECO:0007669"/>
    <property type="project" value="UniProtKB-EC"/>
</dbReference>
<comment type="pathway">
    <text evidence="2">Protein modification; protein glycosylation.</text>
</comment>
<dbReference type="EC" id="3.2.1.113" evidence="4"/>
<dbReference type="GO" id="GO:0005783">
    <property type="term" value="C:endoplasmic reticulum"/>
    <property type="evidence" value="ECO:0007669"/>
    <property type="project" value="TreeGrafter"/>
</dbReference>
<accession>A0A4U1FAY8</accession>
<evidence type="ECO:0000256" key="5">
    <source>
        <dbReference type="ARBA" id="ARBA00022723"/>
    </source>
</evidence>
<keyword evidence="9" id="KW-0326">Glycosidase</keyword>
<evidence type="ECO:0000256" key="6">
    <source>
        <dbReference type="ARBA" id="ARBA00022801"/>
    </source>
</evidence>
<dbReference type="Pfam" id="PF01532">
    <property type="entry name" value="Glyco_hydro_47"/>
    <property type="match status" value="2"/>
</dbReference>
<dbReference type="GO" id="GO:0016020">
    <property type="term" value="C:membrane"/>
    <property type="evidence" value="ECO:0007669"/>
    <property type="project" value="InterPro"/>
</dbReference>